<organism evidence="1 2">
    <name type="scientific">Pontibacillus salipaludis</name>
    <dbReference type="NCBI Taxonomy" id="1697394"/>
    <lineage>
        <taxon>Bacteria</taxon>
        <taxon>Bacillati</taxon>
        <taxon>Bacillota</taxon>
        <taxon>Bacilli</taxon>
        <taxon>Bacillales</taxon>
        <taxon>Bacillaceae</taxon>
        <taxon>Pontibacillus</taxon>
    </lineage>
</organism>
<reference evidence="2" key="1">
    <citation type="journal article" date="2019" name="Int. J. Syst. Evol. Microbiol.">
        <title>The Global Catalogue of Microorganisms (GCM) 10K type strain sequencing project: providing services to taxonomists for standard genome sequencing and annotation.</title>
        <authorList>
            <consortium name="The Broad Institute Genomics Platform"/>
            <consortium name="The Broad Institute Genome Sequencing Center for Infectious Disease"/>
            <person name="Wu L."/>
            <person name="Ma J."/>
        </authorList>
    </citation>
    <scope>NUCLEOTIDE SEQUENCE [LARGE SCALE GENOMIC DNA]</scope>
    <source>
        <strain evidence="2">CGMCC 1.15353</strain>
    </source>
</reference>
<evidence type="ECO:0000313" key="1">
    <source>
        <dbReference type="EMBL" id="GGD07860.1"/>
    </source>
</evidence>
<protein>
    <submittedName>
        <fullName evidence="1">Uncharacterized protein</fullName>
    </submittedName>
</protein>
<comment type="caution">
    <text evidence="1">The sequence shown here is derived from an EMBL/GenBank/DDBJ whole genome shotgun (WGS) entry which is preliminary data.</text>
</comment>
<dbReference type="Proteomes" id="UP000642571">
    <property type="component" value="Unassembled WGS sequence"/>
</dbReference>
<name>A0ABQ1PZC9_9BACI</name>
<proteinExistence type="predicted"/>
<gene>
    <name evidence="1" type="ORF">GCM10011389_14240</name>
</gene>
<dbReference type="RefSeq" id="WP_188652223.1">
    <property type="nucleotide sequence ID" value="NZ_BMIN01000004.1"/>
</dbReference>
<accession>A0ABQ1PZC9</accession>
<dbReference type="EMBL" id="BMIN01000004">
    <property type="protein sequence ID" value="GGD07860.1"/>
    <property type="molecule type" value="Genomic_DNA"/>
</dbReference>
<evidence type="ECO:0000313" key="2">
    <source>
        <dbReference type="Proteomes" id="UP000642571"/>
    </source>
</evidence>
<keyword evidence="2" id="KW-1185">Reference proteome</keyword>
<sequence>MILAEDSEQAMRKFFDYLKLEKEKEKESGMHGRYKPPNYIEVLRVGDENSLIK</sequence>